<feature type="chain" id="PRO_5037025540" evidence="1">
    <location>
        <begin position="22"/>
        <end position="341"/>
    </location>
</feature>
<protein>
    <submittedName>
        <fullName evidence="2">Uncharacterized protein</fullName>
    </submittedName>
</protein>
<dbReference type="EMBL" id="JADINE010000004">
    <property type="protein sequence ID" value="MBO8406885.1"/>
    <property type="molecule type" value="Genomic_DNA"/>
</dbReference>
<evidence type="ECO:0000313" key="2">
    <source>
        <dbReference type="EMBL" id="MBO8406885.1"/>
    </source>
</evidence>
<comment type="caution">
    <text evidence="2">The sequence shown here is derived from an EMBL/GenBank/DDBJ whole genome shotgun (WGS) entry which is preliminary data.</text>
</comment>
<evidence type="ECO:0000256" key="1">
    <source>
        <dbReference type="SAM" id="SignalP"/>
    </source>
</evidence>
<name>A0A940DC59_9PROT</name>
<accession>A0A940DC59</accession>
<reference evidence="2" key="2">
    <citation type="journal article" date="2021" name="PeerJ">
        <title>Extensive microbial diversity within the chicken gut microbiome revealed by metagenomics and culture.</title>
        <authorList>
            <person name="Gilroy R."/>
            <person name="Ravi A."/>
            <person name="Getino M."/>
            <person name="Pursley I."/>
            <person name="Horton D.L."/>
            <person name="Alikhan N.F."/>
            <person name="Baker D."/>
            <person name="Gharbi K."/>
            <person name="Hall N."/>
            <person name="Watson M."/>
            <person name="Adriaenssens E.M."/>
            <person name="Foster-Nyarko E."/>
            <person name="Jarju S."/>
            <person name="Secka A."/>
            <person name="Antonio M."/>
            <person name="Oren A."/>
            <person name="Chaudhuri R.R."/>
            <person name="La Ragione R."/>
            <person name="Hildebrand F."/>
            <person name="Pallen M.J."/>
        </authorList>
    </citation>
    <scope>NUCLEOTIDE SEQUENCE</scope>
    <source>
        <strain evidence="2">B1-16210</strain>
    </source>
</reference>
<dbReference type="AlphaFoldDB" id="A0A940DC59"/>
<evidence type="ECO:0000313" key="3">
    <source>
        <dbReference type="Proteomes" id="UP000721442"/>
    </source>
</evidence>
<sequence length="341" mass="36806">MMKKSLKLAVAASVLATPAMAANLENPLYMPTAGEFYSKTSGGLMLKVADSSDAHVQKGHDGATEFPIWRIQEDLGLGITDRIAIRGAFAYTHDADIDRKGMNHGRLGLIWRAVETSDDIVLDVYADAHLGGINKMRGAYTLERGFQYDNYSNGRWGFDAGVRFGKTWSKLTTSAFVEVLKTFGNSNNVIDVAGLTVPMDPMGPVAVTTLGIPSEISVNLKSTTEINFGLNAFYQLNDRWSFGAGFKYNHHADNGVKSLATELPAGAHPAAPALVNGLIAQLSDMNDGFDEYIVTLSAANQLTDNVQVAVYGEYTFDEAHANSQNGTDVKAEVGVRLNLAF</sequence>
<proteinExistence type="predicted"/>
<organism evidence="2 3">
    <name type="scientific">Candidatus Enterousia excrementavium</name>
    <dbReference type="NCBI Taxonomy" id="2840789"/>
    <lineage>
        <taxon>Bacteria</taxon>
        <taxon>Pseudomonadati</taxon>
        <taxon>Pseudomonadota</taxon>
        <taxon>Alphaproteobacteria</taxon>
        <taxon>Candidatus Enterousia</taxon>
    </lineage>
</organism>
<dbReference type="SUPFAM" id="SSF56935">
    <property type="entry name" value="Porins"/>
    <property type="match status" value="1"/>
</dbReference>
<feature type="signal peptide" evidence="1">
    <location>
        <begin position="1"/>
        <end position="21"/>
    </location>
</feature>
<gene>
    <name evidence="2" type="ORF">IAC77_00275</name>
</gene>
<reference evidence="2" key="1">
    <citation type="submission" date="2020-10" db="EMBL/GenBank/DDBJ databases">
        <authorList>
            <person name="Gilroy R."/>
        </authorList>
    </citation>
    <scope>NUCLEOTIDE SEQUENCE</scope>
    <source>
        <strain evidence="2">B1-16210</strain>
    </source>
</reference>
<dbReference type="Proteomes" id="UP000721442">
    <property type="component" value="Unassembled WGS sequence"/>
</dbReference>
<keyword evidence="1" id="KW-0732">Signal</keyword>